<dbReference type="Gene3D" id="3.90.730.10">
    <property type="entry name" value="Ribonuclease T2-like"/>
    <property type="match status" value="1"/>
</dbReference>
<dbReference type="GO" id="GO:0003723">
    <property type="term" value="F:RNA binding"/>
    <property type="evidence" value="ECO:0007669"/>
    <property type="project" value="InterPro"/>
</dbReference>
<feature type="signal peptide" evidence="4">
    <location>
        <begin position="1"/>
        <end position="24"/>
    </location>
</feature>
<dbReference type="InterPro" id="IPR018188">
    <property type="entry name" value="RNase_T2_His_AS_1"/>
</dbReference>
<reference evidence="6 7" key="1">
    <citation type="submission" date="2018-09" db="EMBL/GenBank/DDBJ databases">
        <title>Genomic investigation of the strawberry pathogen Phytophthora fragariae indicates pathogenicity is determined by transcriptional variation in three key races.</title>
        <authorList>
            <person name="Adams T.M."/>
            <person name="Armitage A.D."/>
            <person name="Sobczyk M.K."/>
            <person name="Bates H.J."/>
            <person name="Dunwell J.M."/>
            <person name="Nellist C.F."/>
            <person name="Harrison R.J."/>
        </authorList>
    </citation>
    <scope>NUCLEOTIDE SEQUENCE [LARGE SCALE GENOMIC DNA]</scope>
    <source>
        <strain evidence="6 7">SCRP249</strain>
    </source>
</reference>
<feature type="domain" description="SURP motif" evidence="5">
    <location>
        <begin position="473"/>
        <end position="515"/>
    </location>
</feature>
<dbReference type="SUPFAM" id="SSF109905">
    <property type="entry name" value="Surp module (SWAP domain)"/>
    <property type="match status" value="1"/>
</dbReference>
<protein>
    <recommendedName>
        <fullName evidence="5">SURP motif domain-containing protein</fullName>
    </recommendedName>
</protein>
<dbReference type="FunFam" id="3.90.730.10:FF:000011">
    <property type="entry name" value="Uncharacterized protein"/>
    <property type="match status" value="1"/>
</dbReference>
<dbReference type="PROSITE" id="PS00531">
    <property type="entry name" value="RNASE_T2_2"/>
    <property type="match status" value="1"/>
</dbReference>
<dbReference type="PROSITE" id="PS50128">
    <property type="entry name" value="SURP"/>
    <property type="match status" value="1"/>
</dbReference>
<gene>
    <name evidence="6" type="ORF">PR001_g16778</name>
</gene>
<dbReference type="GO" id="GO:0006401">
    <property type="term" value="P:RNA catabolic process"/>
    <property type="evidence" value="ECO:0007669"/>
    <property type="project" value="TreeGrafter"/>
</dbReference>
<accession>A0A6A3KL83</accession>
<proteinExistence type="inferred from homology"/>
<evidence type="ECO:0000256" key="3">
    <source>
        <dbReference type="SAM" id="MobiDB-lite"/>
    </source>
</evidence>
<name>A0A6A3KL83_9STRA</name>
<dbReference type="EMBL" id="QXFV01001345">
    <property type="protein sequence ID" value="KAE9008171.1"/>
    <property type="molecule type" value="Genomic_DNA"/>
</dbReference>
<evidence type="ECO:0000259" key="5">
    <source>
        <dbReference type="PROSITE" id="PS50128"/>
    </source>
</evidence>
<sequence>MLTNFATALLASTLLAADFHATSATATNYAGGWSSTNQCVDICSAPSKTCLTSAADCLAKTETPGDFDYLVLEQLFVPQFCRDLLKGVDSTISHQNVDVYPNGTACVASRVKSELTIHGLWPNYNDGYVSCCNPNSTVSNQPYDAAEFALLESDLLSTMGDKWVDATQATTYDSLCEIYDHEFQKHGLCYHADGDDYVSAAVTYFTATLNTAERLSSATEQINKWAAQSTPQTTLAEIEALYDHDVIVLCSAVDGNNSLSSIRTCYEKPSNITSEGPTTQTDYHGVRAVRVLLGRLPHPVDGILGPCYIDAGYDVSSYDGPCNDRCGSDECPQHARASRPALLSALQPAGLLRPSLVLRVERQRQPVHRAQLLIDLLSQVVFVSAKMSRSSSAQLEQQFQARIAQAKEAARLASIAAAARAQGASSGASFAPAPAVPGVPFRPPPIHANAVGRFAVAPEPAAMGDVPPEVRNRIDRLVEFVARNGDAFEATARQRERDNPDFAFLQPGGPFWGYYQWKKQQVCGSQPPPPGGSTGFAPSPPPRAPSCSPDAVQAPALPIDPLGDMSVGAMANVCKFARVSGVAAYAPIPREVIVNVGSLPPVEPARLEIRLSEFYRDEGRSK</sequence>
<dbReference type="GO" id="GO:0033897">
    <property type="term" value="F:ribonuclease T2 activity"/>
    <property type="evidence" value="ECO:0007669"/>
    <property type="project" value="InterPro"/>
</dbReference>
<dbReference type="InterPro" id="IPR033130">
    <property type="entry name" value="RNase_T2_His_AS_2"/>
</dbReference>
<evidence type="ECO:0000313" key="7">
    <source>
        <dbReference type="Proteomes" id="UP000429607"/>
    </source>
</evidence>
<dbReference type="InterPro" id="IPR036430">
    <property type="entry name" value="RNase_T2-like_sf"/>
</dbReference>
<evidence type="ECO:0000313" key="6">
    <source>
        <dbReference type="EMBL" id="KAE9008171.1"/>
    </source>
</evidence>
<dbReference type="Proteomes" id="UP000429607">
    <property type="component" value="Unassembled WGS sequence"/>
</dbReference>
<dbReference type="AlphaFoldDB" id="A0A6A3KL83"/>
<dbReference type="GO" id="GO:0006396">
    <property type="term" value="P:RNA processing"/>
    <property type="evidence" value="ECO:0007669"/>
    <property type="project" value="InterPro"/>
</dbReference>
<dbReference type="Pfam" id="PF00445">
    <property type="entry name" value="Ribonuclease_T2"/>
    <property type="match status" value="1"/>
</dbReference>
<organism evidence="6 7">
    <name type="scientific">Phytophthora rubi</name>
    <dbReference type="NCBI Taxonomy" id="129364"/>
    <lineage>
        <taxon>Eukaryota</taxon>
        <taxon>Sar</taxon>
        <taxon>Stramenopiles</taxon>
        <taxon>Oomycota</taxon>
        <taxon>Peronosporomycetes</taxon>
        <taxon>Peronosporales</taxon>
        <taxon>Peronosporaceae</taxon>
        <taxon>Phytophthora</taxon>
    </lineage>
</organism>
<evidence type="ECO:0000256" key="2">
    <source>
        <dbReference type="RuleBase" id="RU004328"/>
    </source>
</evidence>
<evidence type="ECO:0000256" key="1">
    <source>
        <dbReference type="ARBA" id="ARBA00007469"/>
    </source>
</evidence>
<evidence type="ECO:0000256" key="4">
    <source>
        <dbReference type="SAM" id="SignalP"/>
    </source>
</evidence>
<comment type="caution">
    <text evidence="6">The sequence shown here is derived from an EMBL/GenBank/DDBJ whole genome shotgun (WGS) entry which is preliminary data.</text>
</comment>
<dbReference type="Gene3D" id="1.10.10.790">
    <property type="entry name" value="Surp module"/>
    <property type="match status" value="1"/>
</dbReference>
<dbReference type="InterPro" id="IPR001568">
    <property type="entry name" value="RNase_T2-like"/>
</dbReference>
<dbReference type="PANTHER" id="PTHR11240:SF22">
    <property type="entry name" value="RIBONUCLEASE T2"/>
    <property type="match status" value="1"/>
</dbReference>
<dbReference type="Pfam" id="PF01805">
    <property type="entry name" value="Surp"/>
    <property type="match status" value="1"/>
</dbReference>
<dbReference type="InterPro" id="IPR035967">
    <property type="entry name" value="SWAP/Surp_sf"/>
</dbReference>
<keyword evidence="4" id="KW-0732">Signal</keyword>
<dbReference type="GO" id="GO:0005576">
    <property type="term" value="C:extracellular region"/>
    <property type="evidence" value="ECO:0007669"/>
    <property type="project" value="TreeGrafter"/>
</dbReference>
<dbReference type="PANTHER" id="PTHR11240">
    <property type="entry name" value="RIBONUCLEASE T2"/>
    <property type="match status" value="1"/>
</dbReference>
<feature type="chain" id="PRO_5025328162" description="SURP motif domain-containing protein" evidence="4">
    <location>
        <begin position="25"/>
        <end position="622"/>
    </location>
</feature>
<dbReference type="SUPFAM" id="SSF55895">
    <property type="entry name" value="Ribonuclease Rh-like"/>
    <property type="match status" value="1"/>
</dbReference>
<dbReference type="PROSITE" id="PS00530">
    <property type="entry name" value="RNASE_T2_1"/>
    <property type="match status" value="1"/>
</dbReference>
<feature type="region of interest" description="Disordered" evidence="3">
    <location>
        <begin position="522"/>
        <end position="552"/>
    </location>
</feature>
<dbReference type="SMART" id="SM00648">
    <property type="entry name" value="SWAP"/>
    <property type="match status" value="1"/>
</dbReference>
<dbReference type="InterPro" id="IPR000061">
    <property type="entry name" value="Surp"/>
</dbReference>
<comment type="similarity">
    <text evidence="1 2">Belongs to the RNase T2 family.</text>
</comment>